<protein>
    <recommendedName>
        <fullName evidence="3">Cupin domain-containing protein</fullName>
    </recommendedName>
</protein>
<evidence type="ECO:0000313" key="1">
    <source>
        <dbReference type="EMBL" id="KYF60999.1"/>
    </source>
</evidence>
<name>A0A150PZ76_SORCE</name>
<proteinExistence type="predicted"/>
<organism evidence="1 2">
    <name type="scientific">Sorangium cellulosum</name>
    <name type="common">Polyangium cellulosum</name>
    <dbReference type="NCBI Taxonomy" id="56"/>
    <lineage>
        <taxon>Bacteria</taxon>
        <taxon>Pseudomonadati</taxon>
        <taxon>Myxococcota</taxon>
        <taxon>Polyangia</taxon>
        <taxon>Polyangiales</taxon>
        <taxon>Polyangiaceae</taxon>
        <taxon>Sorangium</taxon>
    </lineage>
</organism>
<gene>
    <name evidence="1" type="ORF">BE15_11395</name>
</gene>
<dbReference type="EMBL" id="JEMA01001230">
    <property type="protein sequence ID" value="KYF60999.1"/>
    <property type="molecule type" value="Genomic_DNA"/>
</dbReference>
<dbReference type="InterPro" id="IPR014710">
    <property type="entry name" value="RmlC-like_jellyroll"/>
</dbReference>
<evidence type="ECO:0008006" key="3">
    <source>
        <dbReference type="Google" id="ProtNLM"/>
    </source>
</evidence>
<dbReference type="RefSeq" id="WP_061613253.1">
    <property type="nucleotide sequence ID" value="NZ_JEMA01001230.1"/>
</dbReference>
<dbReference type="Proteomes" id="UP000075260">
    <property type="component" value="Unassembled WGS sequence"/>
</dbReference>
<dbReference type="SUPFAM" id="SSF51182">
    <property type="entry name" value="RmlC-like cupins"/>
    <property type="match status" value="1"/>
</dbReference>
<dbReference type="AlphaFoldDB" id="A0A150PZ76"/>
<dbReference type="InterPro" id="IPR011051">
    <property type="entry name" value="RmlC_Cupin_sf"/>
</dbReference>
<sequence length="152" mass="16870">MRFSAAAFDEGREPRRLRGQHDDDVVRGAAIHWQWQVRHNGLCLVREERVKAGDVLEVKFGLVHSMGNAGEREPLVTLHFYAGPIDHTIVYDINHQRTSMVDGSYGAWLPWDAPPLLRCMLPGIRSAGAFSEAARHDRASSSEAKASSHAAS</sequence>
<dbReference type="Gene3D" id="2.60.120.10">
    <property type="entry name" value="Jelly Rolls"/>
    <property type="match status" value="1"/>
</dbReference>
<dbReference type="OrthoDB" id="7059163at2"/>
<accession>A0A150PZ76</accession>
<comment type="caution">
    <text evidence="1">The sequence shown here is derived from an EMBL/GenBank/DDBJ whole genome shotgun (WGS) entry which is preliminary data.</text>
</comment>
<reference evidence="1 2" key="1">
    <citation type="submission" date="2014-02" db="EMBL/GenBank/DDBJ databases">
        <title>The small core and large imbalanced accessory genome model reveals a collaborative survival strategy of Sorangium cellulosum strains in nature.</title>
        <authorList>
            <person name="Han K."/>
            <person name="Peng R."/>
            <person name="Blom J."/>
            <person name="Li Y.-Z."/>
        </authorList>
    </citation>
    <scope>NUCLEOTIDE SEQUENCE [LARGE SCALE GENOMIC DNA]</scope>
    <source>
        <strain evidence="1 2">So0008-312</strain>
    </source>
</reference>
<evidence type="ECO:0000313" key="2">
    <source>
        <dbReference type="Proteomes" id="UP000075260"/>
    </source>
</evidence>